<evidence type="ECO:0000313" key="2">
    <source>
        <dbReference type="EMBL" id="RXH56321.1"/>
    </source>
</evidence>
<reference evidence="3" key="2">
    <citation type="submission" date="2019-02" db="EMBL/GenBank/DDBJ databases">
        <title>Granulicella sibirica sp. nov., a psychrotolerant acidobacterium isolated from an organic soil layer in forested tundra, West Siberia.</title>
        <authorList>
            <person name="Oshkin I.Y."/>
            <person name="Kulichevskaya I.S."/>
            <person name="Rijpstra W.I.C."/>
            <person name="Sinninghe Damste J.S."/>
            <person name="Rakitin A.L."/>
            <person name="Ravin N.V."/>
            <person name="Dedysh S.N."/>
        </authorList>
    </citation>
    <scope>NUCLEOTIDE SEQUENCE [LARGE SCALE GENOMIC DNA]</scope>
    <source>
        <strain evidence="3">AF10</strain>
    </source>
</reference>
<feature type="transmembrane region" description="Helical" evidence="1">
    <location>
        <begin position="696"/>
        <end position="719"/>
    </location>
</feature>
<name>A0A4Q0T430_9BACT</name>
<organism evidence="2 3">
    <name type="scientific">Granulicella sibirica</name>
    <dbReference type="NCBI Taxonomy" id="2479048"/>
    <lineage>
        <taxon>Bacteria</taxon>
        <taxon>Pseudomonadati</taxon>
        <taxon>Acidobacteriota</taxon>
        <taxon>Terriglobia</taxon>
        <taxon>Terriglobales</taxon>
        <taxon>Acidobacteriaceae</taxon>
        <taxon>Granulicella</taxon>
    </lineage>
</organism>
<gene>
    <name evidence="2" type="ORF">GRAN_3178</name>
</gene>
<dbReference type="Proteomes" id="UP000289437">
    <property type="component" value="Unassembled WGS sequence"/>
</dbReference>
<keyword evidence="1" id="KW-0472">Membrane</keyword>
<comment type="caution">
    <text evidence="2">The sequence shown here is derived from an EMBL/GenBank/DDBJ whole genome shotgun (WGS) entry which is preliminary data.</text>
</comment>
<evidence type="ECO:0000313" key="3">
    <source>
        <dbReference type="Proteomes" id="UP000289437"/>
    </source>
</evidence>
<sequence length="721" mass="78015">MGRRVVDLDVPVKSNNPVNTTYLNNMAKFSIPKLTAACYHLISTSKSKRRADLEVDGALAAKIVGAYMNSKLSFQSILSLTAKSGIGALSKAEKLLLRNYVGLRDPSITVAPAGEEDQHATEEGQDWGDDRKIRSKLIFLLCADKNAIALGVPSGLIVSGARIFDKLDLRAILVQFPIILDNCYFDQTPLLNEVRALELYLGGSSAPGLQAGGADIKLGLSLNGFRSRGETLNLATCRIGGDLDCGGANLLNSDRYKDGSFDDSSGRGLDAYGAIIGGNVFLRSTSEGEFRTDGAINFTGSQIAGDFDCTNGTFAYPPSKSLPASNSALKLENVNVKGSILLQNGFSAEGEVSLQDAQIGGSLICDGGRFKNPLSDKETMFSALMCERITVGGTVRLAAHEKYGRFQTIGYIELRDARIGGILEMGGADLKSATLDLSGATASGLSDNGDISWPRPDHLYLKRFEYGAIVGGTEDSKDRLRWLRLQPQSDFNYESYSQLAKVLLAAGDDEGAHFILEELSRLQAKRGHPFWFLKPEVWLKAPIGYGYRPILAFWYMLSLGSLGWIIYRRSYLAGSLAPVDEVAYDAFCKKKALPGYYPGLSSLVLSVENSLPLVKLGMADKWQPNPSGCPPVPVDEQLRAPENLPKVFPRTAMFSGLRNIGNRIGFEVGLTPGSNGVSKNSAASRFATSPKFVRRFMWIQILLGWLLATAFVAGVGGLFKK</sequence>
<protein>
    <submittedName>
        <fullName evidence="2">Membrane-associated oxidoreductase</fullName>
    </submittedName>
</protein>
<keyword evidence="1" id="KW-0812">Transmembrane</keyword>
<keyword evidence="1" id="KW-1133">Transmembrane helix</keyword>
<proteinExistence type="predicted"/>
<dbReference type="AlphaFoldDB" id="A0A4Q0T430"/>
<evidence type="ECO:0000256" key="1">
    <source>
        <dbReference type="SAM" id="Phobius"/>
    </source>
</evidence>
<reference evidence="2 3" key="1">
    <citation type="submission" date="2018-11" db="EMBL/GenBank/DDBJ databases">
        <authorList>
            <person name="Mardanov A.V."/>
            <person name="Ravin N.V."/>
            <person name="Dedysh S.N."/>
        </authorList>
    </citation>
    <scope>NUCLEOTIDE SEQUENCE [LARGE SCALE GENOMIC DNA]</scope>
    <source>
        <strain evidence="2 3">AF10</strain>
    </source>
</reference>
<keyword evidence="3" id="KW-1185">Reference proteome</keyword>
<dbReference type="EMBL" id="RDSM01000002">
    <property type="protein sequence ID" value="RXH56321.1"/>
    <property type="molecule type" value="Genomic_DNA"/>
</dbReference>
<accession>A0A4Q0T430</accession>